<evidence type="ECO:0000313" key="1">
    <source>
        <dbReference type="EMBL" id="GHH42138.1"/>
    </source>
</evidence>
<comment type="caution">
    <text evidence="1">The sequence shown here is derived from an EMBL/GenBank/DDBJ whole genome shotgun (WGS) entry which is preliminary data.</text>
</comment>
<proteinExistence type="predicted"/>
<protein>
    <submittedName>
        <fullName evidence="1">Uncharacterized protein</fullName>
    </submittedName>
</protein>
<evidence type="ECO:0000313" key="2">
    <source>
        <dbReference type="Proteomes" id="UP000605568"/>
    </source>
</evidence>
<accession>A0ABQ3MEF9</accession>
<reference evidence="2" key="1">
    <citation type="journal article" date="2019" name="Int. J. Syst. Evol. Microbiol.">
        <title>The Global Catalogue of Microorganisms (GCM) 10K type strain sequencing project: providing services to taxonomists for standard genome sequencing and annotation.</title>
        <authorList>
            <consortium name="The Broad Institute Genomics Platform"/>
            <consortium name="The Broad Institute Genome Sequencing Center for Infectious Disease"/>
            <person name="Wu L."/>
            <person name="Ma J."/>
        </authorList>
    </citation>
    <scope>NUCLEOTIDE SEQUENCE [LARGE SCALE GENOMIC DNA]</scope>
    <source>
        <strain evidence="2">CGMCC 4.7367</strain>
    </source>
</reference>
<gene>
    <name evidence="1" type="ORF">GCM10017774_37920</name>
</gene>
<sequence length="107" mass="12254">MLDPRSGPIVLDQGRMSKQEKNSFAHIIEGGRIYGIEVMRKFVSDREHLLHRRDQPIFETALRIGVVLMESVDRISTQKPVCEEHLVRTLLDLSCNHATNSKQTTNN</sequence>
<dbReference type="Proteomes" id="UP000605568">
    <property type="component" value="Unassembled WGS sequence"/>
</dbReference>
<organism evidence="1 2">
    <name type="scientific">Lentzea cavernae</name>
    <dbReference type="NCBI Taxonomy" id="2020703"/>
    <lineage>
        <taxon>Bacteria</taxon>
        <taxon>Bacillati</taxon>
        <taxon>Actinomycetota</taxon>
        <taxon>Actinomycetes</taxon>
        <taxon>Pseudonocardiales</taxon>
        <taxon>Pseudonocardiaceae</taxon>
        <taxon>Lentzea</taxon>
    </lineage>
</organism>
<dbReference type="EMBL" id="BNAR01000005">
    <property type="protein sequence ID" value="GHH42138.1"/>
    <property type="molecule type" value="Genomic_DNA"/>
</dbReference>
<keyword evidence="2" id="KW-1185">Reference proteome</keyword>
<name>A0ABQ3MEF9_9PSEU</name>